<dbReference type="Proteomes" id="UP000799755">
    <property type="component" value="Unassembled WGS sequence"/>
</dbReference>
<protein>
    <submittedName>
        <fullName evidence="1">Uncharacterized protein</fullName>
    </submittedName>
</protein>
<dbReference type="EMBL" id="MU003579">
    <property type="protein sequence ID" value="KAF2462555.1"/>
    <property type="molecule type" value="Genomic_DNA"/>
</dbReference>
<accession>A0ACB6Q6X5</accession>
<evidence type="ECO:0000313" key="2">
    <source>
        <dbReference type="Proteomes" id="UP000799755"/>
    </source>
</evidence>
<sequence length="159" mass="17916">MGKDRVVYIECISDTGDIGFLVKGDPHYESVNYTLSSSKNPAKATRFKRHYLRSLSWSPDSKNVVYGVSGFYERHVEDPIVGWDDERECPFITVMPSLSMQGKIANTEFSTGNSTVAVMKSEGTEKKIVFDSMKSGMYVDHGQWIAFSLRLQLNDARSL</sequence>
<reference evidence="1" key="1">
    <citation type="journal article" date="2020" name="Stud. Mycol.">
        <title>101 Dothideomycetes genomes: a test case for predicting lifestyles and emergence of pathogens.</title>
        <authorList>
            <person name="Haridas S."/>
            <person name="Albert R."/>
            <person name="Binder M."/>
            <person name="Bloem J."/>
            <person name="Labutti K."/>
            <person name="Salamov A."/>
            <person name="Andreopoulos B."/>
            <person name="Baker S."/>
            <person name="Barry K."/>
            <person name="Bills G."/>
            <person name="Bluhm B."/>
            <person name="Cannon C."/>
            <person name="Castanera R."/>
            <person name="Culley D."/>
            <person name="Daum C."/>
            <person name="Ezra D."/>
            <person name="Gonzalez J."/>
            <person name="Henrissat B."/>
            <person name="Kuo A."/>
            <person name="Liang C."/>
            <person name="Lipzen A."/>
            <person name="Lutzoni F."/>
            <person name="Magnuson J."/>
            <person name="Mondo S."/>
            <person name="Nolan M."/>
            <person name="Ohm R."/>
            <person name="Pangilinan J."/>
            <person name="Park H.-J."/>
            <person name="Ramirez L."/>
            <person name="Alfaro M."/>
            <person name="Sun H."/>
            <person name="Tritt A."/>
            <person name="Yoshinaga Y."/>
            <person name="Zwiers L.-H."/>
            <person name="Turgeon B."/>
            <person name="Goodwin S."/>
            <person name="Spatafora J."/>
            <person name="Crous P."/>
            <person name="Grigoriev I."/>
        </authorList>
    </citation>
    <scope>NUCLEOTIDE SEQUENCE</scope>
    <source>
        <strain evidence="1">ATCC 200398</strain>
    </source>
</reference>
<proteinExistence type="predicted"/>
<organism evidence="1 2">
    <name type="scientific">Lindgomyces ingoldianus</name>
    <dbReference type="NCBI Taxonomy" id="673940"/>
    <lineage>
        <taxon>Eukaryota</taxon>
        <taxon>Fungi</taxon>
        <taxon>Dikarya</taxon>
        <taxon>Ascomycota</taxon>
        <taxon>Pezizomycotina</taxon>
        <taxon>Dothideomycetes</taxon>
        <taxon>Pleosporomycetidae</taxon>
        <taxon>Pleosporales</taxon>
        <taxon>Lindgomycetaceae</taxon>
        <taxon>Lindgomyces</taxon>
    </lineage>
</organism>
<evidence type="ECO:0000313" key="1">
    <source>
        <dbReference type="EMBL" id="KAF2462555.1"/>
    </source>
</evidence>
<comment type="caution">
    <text evidence="1">The sequence shown here is derived from an EMBL/GenBank/DDBJ whole genome shotgun (WGS) entry which is preliminary data.</text>
</comment>
<keyword evidence="2" id="KW-1185">Reference proteome</keyword>
<gene>
    <name evidence="1" type="ORF">BDR25DRAFT_320648</name>
</gene>
<name>A0ACB6Q6X5_9PLEO</name>